<protein>
    <submittedName>
        <fullName evidence="2">DUF3142 domain-containing protein</fullName>
    </submittedName>
</protein>
<dbReference type="PROSITE" id="PS51257">
    <property type="entry name" value="PROKAR_LIPOPROTEIN"/>
    <property type="match status" value="1"/>
</dbReference>
<dbReference type="Proteomes" id="UP001047646">
    <property type="component" value="Chromosome"/>
</dbReference>
<keyword evidence="3" id="KW-1185">Reference proteome</keyword>
<reference evidence="2" key="1">
    <citation type="journal article" date="2021" name="Microorganisms">
        <title>The Ever-Expanding Pseudomonas Genus: Description of 43 New Species and Partition of the Pseudomonas putida Group.</title>
        <authorList>
            <person name="Girard L."/>
            <person name="Lood C."/>
            <person name="Hofte M."/>
            <person name="Vandamme P."/>
            <person name="Rokni-Zadeh H."/>
            <person name="van Noort V."/>
            <person name="Lavigne R."/>
            <person name="De Mot R."/>
        </authorList>
    </citation>
    <scope>NUCLEOTIDE SEQUENCE</scope>
    <source>
        <strain evidence="2">COW39</strain>
    </source>
</reference>
<keyword evidence="1" id="KW-0732">Signal</keyword>
<proteinExistence type="predicted"/>
<evidence type="ECO:0000256" key="1">
    <source>
        <dbReference type="SAM" id="SignalP"/>
    </source>
</evidence>
<evidence type="ECO:0000313" key="3">
    <source>
        <dbReference type="Proteomes" id="UP001047646"/>
    </source>
</evidence>
<accession>A0ABX8M3G0</accession>
<organism evidence="2 3">
    <name type="scientific">Pseudomonas muyukensis</name>
    <dbReference type="NCBI Taxonomy" id="2842357"/>
    <lineage>
        <taxon>Bacteria</taxon>
        <taxon>Pseudomonadati</taxon>
        <taxon>Pseudomonadota</taxon>
        <taxon>Gammaproteobacteria</taxon>
        <taxon>Pseudomonadales</taxon>
        <taxon>Pseudomonadaceae</taxon>
        <taxon>Pseudomonas</taxon>
    </lineage>
</organism>
<dbReference type="Pfam" id="PF11340">
    <property type="entry name" value="DUF3142"/>
    <property type="match status" value="1"/>
</dbReference>
<evidence type="ECO:0000313" key="2">
    <source>
        <dbReference type="EMBL" id="QXH33545.1"/>
    </source>
</evidence>
<feature type="signal peptide" evidence="1">
    <location>
        <begin position="1"/>
        <end position="20"/>
    </location>
</feature>
<dbReference type="InterPro" id="IPR021488">
    <property type="entry name" value="DUF3142"/>
</dbReference>
<sequence>MPTKSPVRRLLGCFVLAALAGCQPDPAPPLDQQLYIWQRQWRPAHAQALADSRADFSTLRVLALQAQPKAGWSRALVDLPRLKVDGRPLIAVVRLDGQLPALDLAAAQAQIARLLADWQAAGVTPEGLEIDHDSASARLPGYTAFLLSLRERLPPAMKLSITALPAWLASPHLPALLQAVDSSVLQVHAVSDPRRGLFDPVQARQWAERWSHVSAKPFYLALPAYGVALLPDTGGAPVVESEVPLNRAGERHELLADPQQLADLGRQLRNQAPAHLAGLIWFRLPLPGDRRAWSLTTLKAVARGEVLASQWRVELSEQAGLYDISLANVGNLDLPLPAQVALAVELCDAADGVNGYRLQQSPEHLLFNRQSSARIAAGGRRALGWARCHGIDQGAWNVYP</sequence>
<dbReference type="RefSeq" id="WP_217847921.1">
    <property type="nucleotide sequence ID" value="NZ_CP077073.1"/>
</dbReference>
<gene>
    <name evidence="2" type="ORF">KSS95_15315</name>
</gene>
<dbReference type="EMBL" id="CP077073">
    <property type="protein sequence ID" value="QXH33545.1"/>
    <property type="molecule type" value="Genomic_DNA"/>
</dbReference>
<name>A0ABX8M3G0_9PSED</name>
<feature type="chain" id="PRO_5045895050" evidence="1">
    <location>
        <begin position="21"/>
        <end position="400"/>
    </location>
</feature>